<dbReference type="EMBL" id="CP006933">
    <property type="protein sequence ID" value="AIS31539.1"/>
    <property type="molecule type" value="Genomic_DNA"/>
</dbReference>
<evidence type="ECO:0000313" key="6">
    <source>
        <dbReference type="EMBL" id="MBF4475427.1"/>
    </source>
</evidence>
<keyword evidence="1" id="KW-0479">Metal-binding</keyword>
<dbReference type="GeneID" id="26739991"/>
<dbReference type="SUPFAM" id="SSF56300">
    <property type="entry name" value="Metallo-dependent phosphatases"/>
    <property type="match status" value="1"/>
</dbReference>
<keyword evidence="4" id="KW-0378">Hydrolase</keyword>
<dbReference type="NCBIfam" id="TIGR00040">
    <property type="entry name" value="yfcE"/>
    <property type="match status" value="1"/>
</dbReference>
<dbReference type="CDD" id="cd00841">
    <property type="entry name" value="MPP_YfcE"/>
    <property type="match status" value="1"/>
</dbReference>
<dbReference type="EMBL" id="JADIIL010000032">
    <property type="protein sequence ID" value="MBF4475427.1"/>
    <property type="molecule type" value="Genomic_DNA"/>
</dbReference>
<dbReference type="Pfam" id="PF12850">
    <property type="entry name" value="Metallophos_2"/>
    <property type="match status" value="1"/>
</dbReference>
<dbReference type="RefSeq" id="WP_048072298.1">
    <property type="nucleotide sequence ID" value="NZ_CALCVY010000216.1"/>
</dbReference>
<dbReference type="Proteomes" id="UP000029661">
    <property type="component" value="Chromosome"/>
</dbReference>
<dbReference type="OrthoDB" id="19174at2157"/>
<comment type="cofactor">
    <cofactor evidence="1">
        <name>a divalent metal cation</name>
        <dbReference type="ChEBI" id="CHEBI:60240"/>
    </cofactor>
</comment>
<accession>A0A090I7D0</accession>
<evidence type="ECO:0000313" key="5">
    <source>
        <dbReference type="EMBL" id="CEL25390.1"/>
    </source>
</evidence>
<dbReference type="KEGG" id="mfc:BRM9_0719"/>
<dbReference type="Proteomes" id="UP000606900">
    <property type="component" value="Unassembled WGS sequence"/>
</dbReference>
<dbReference type="Proteomes" id="UP000062768">
    <property type="component" value="Chromosome I"/>
</dbReference>
<reference evidence="5" key="3">
    <citation type="submission" date="2014-09" db="EMBL/GenBank/DDBJ databases">
        <authorList>
            <person name="Bishop-Lilly K.A."/>
            <person name="Broomall S.M."/>
            <person name="Chain P.S."/>
            <person name="Chertkov O."/>
            <person name="Coyne S.R."/>
            <person name="Daligault H.E."/>
            <person name="Davenport K.W."/>
            <person name="Erkkila T."/>
            <person name="Frey K.G."/>
            <person name="Gibbons H.S."/>
            <person name="Gu W."/>
            <person name="Jaissle J."/>
            <person name="Johnson S.L."/>
            <person name="Koroleva G.I."/>
            <person name="Ladner J.T."/>
            <person name="Lo C.-C."/>
            <person name="Minogue T.D."/>
            <person name="Munk C."/>
            <person name="Palacios G.F."/>
            <person name="Redden C.L."/>
            <person name="Rosenzweig C.N."/>
            <person name="Scholz M.B."/>
            <person name="Teshima H."/>
            <person name="Xu Y."/>
        </authorList>
    </citation>
    <scope>NUCLEOTIDE SEQUENCE</scope>
    <source>
        <strain evidence="5">Mb9</strain>
    </source>
</reference>
<dbReference type="STRING" id="2162.BRM9_0719"/>
<gene>
    <name evidence="3" type="ORF">BRM9_0719</name>
    <name evidence="4" type="ORF">DSM1535_0671</name>
    <name evidence="6" type="ORF">ISP06_08150</name>
    <name evidence="5" type="ORF">MB9_1755</name>
</gene>
<dbReference type="GO" id="GO:0016787">
    <property type="term" value="F:hydrolase activity"/>
    <property type="evidence" value="ECO:0007669"/>
    <property type="project" value="UniProtKB-UniRule"/>
</dbReference>
<dbReference type="InterPro" id="IPR000979">
    <property type="entry name" value="Phosphodiesterase_MJ0936/Vps29"/>
</dbReference>
<sequence>MLIGVISDTHIPERARAIPDIVFEIFKDVDLILHAGDLVSLEVKDHLEKVAPTICVQGNMDRYGGLDLPRRKTLDLEGVKIGLAHGEVYPRGDTQQLRYTGLEMGVEVLITGHTHWSFIKELPDMLLLNPGSPTVPRLSEPSVMIIELQDGKLDAEIVKIGASPCKALNFKGKVE</sequence>
<evidence type="ECO:0000313" key="3">
    <source>
        <dbReference type="EMBL" id="AIS31539.1"/>
    </source>
</evidence>
<dbReference type="EMBL" id="LN734822">
    <property type="protein sequence ID" value="CEL25390.1"/>
    <property type="molecule type" value="Genomic_DNA"/>
</dbReference>
<dbReference type="InterPro" id="IPR041802">
    <property type="entry name" value="MPP_YfcE"/>
</dbReference>
<reference evidence="3" key="1">
    <citation type="submission" date="2013-12" db="EMBL/GenBank/DDBJ databases">
        <title>The complete genome sequence of Methanobacterium sp. BRM9.</title>
        <authorList>
            <consortium name="Pastoral Greenhouse Gas Research Consortium"/>
            <person name="Kelly W.J."/>
            <person name="Leahy S.C."/>
            <person name="Perry R."/>
            <person name="Li D."/>
            <person name="Altermann E."/>
            <person name="Lambie S.C."/>
            <person name="Attwood G.T."/>
        </authorList>
    </citation>
    <scope>NUCLEOTIDE SEQUENCE [LARGE SCALE GENOMIC DNA]</scope>
    <source>
        <strain evidence="3">BRM9</strain>
    </source>
</reference>
<evidence type="ECO:0000259" key="2">
    <source>
        <dbReference type="Pfam" id="PF12850"/>
    </source>
</evidence>
<dbReference type="PATRIC" id="fig|2162.10.peg.1829"/>
<dbReference type="EMBL" id="LN515531">
    <property type="protein sequence ID" value="CEA13032.1"/>
    <property type="molecule type" value="Genomic_DNA"/>
</dbReference>
<name>A0A090I7D0_METFO</name>
<dbReference type="KEGG" id="mfi:DSM1535_0671"/>
<comment type="similarity">
    <text evidence="1">Belongs to the metallophosphoesterase superfamily. YfcE family.</text>
</comment>
<dbReference type="AlphaFoldDB" id="A0A090I7D0"/>
<reference evidence="6" key="4">
    <citation type="submission" date="2020-10" db="EMBL/GenBank/DDBJ databases">
        <title>Dehalococcoides mccartyi of a TCE/Cr reducing biochatode.</title>
        <authorList>
            <person name="Matturro B."/>
        </authorList>
    </citation>
    <scope>NUCLEOTIDE SEQUENCE</scope>
    <source>
        <strain evidence="6">Bin2</strain>
    </source>
</reference>
<dbReference type="PANTHER" id="PTHR11124">
    <property type="entry name" value="VACUOLAR SORTING PROTEIN VPS29"/>
    <property type="match status" value="1"/>
</dbReference>
<dbReference type="EC" id="3.1.4.-" evidence="1"/>
<dbReference type="GO" id="GO:0046872">
    <property type="term" value="F:metal ion binding"/>
    <property type="evidence" value="ECO:0007669"/>
    <property type="project" value="UniProtKB-KW"/>
</dbReference>
<dbReference type="Gene3D" id="3.60.21.10">
    <property type="match status" value="1"/>
</dbReference>
<feature type="domain" description="Calcineurin-like phosphoesterase" evidence="2">
    <location>
        <begin position="1"/>
        <end position="150"/>
    </location>
</feature>
<protein>
    <recommendedName>
        <fullName evidence="1">Phosphoesterase</fullName>
        <ecNumber evidence="1">3.1.4.-</ecNumber>
    </recommendedName>
</protein>
<evidence type="ECO:0000313" key="7">
    <source>
        <dbReference type="Proteomes" id="UP000062768"/>
    </source>
</evidence>
<evidence type="ECO:0000313" key="4">
    <source>
        <dbReference type="EMBL" id="CEA13032.1"/>
    </source>
</evidence>
<dbReference type="InterPro" id="IPR024654">
    <property type="entry name" value="Calcineurin-like_PHP_lpxH"/>
</dbReference>
<organism evidence="4">
    <name type="scientific">Methanobacterium formicicum</name>
    <dbReference type="NCBI Taxonomy" id="2162"/>
    <lineage>
        <taxon>Archaea</taxon>
        <taxon>Methanobacteriati</taxon>
        <taxon>Methanobacteriota</taxon>
        <taxon>Methanomada group</taxon>
        <taxon>Methanobacteria</taxon>
        <taxon>Methanobacteriales</taxon>
        <taxon>Methanobacteriaceae</taxon>
        <taxon>Methanobacterium</taxon>
    </lineage>
</organism>
<evidence type="ECO:0000256" key="1">
    <source>
        <dbReference type="RuleBase" id="RU362039"/>
    </source>
</evidence>
<reference evidence="4" key="2">
    <citation type="submission" date="2014-08" db="EMBL/GenBank/DDBJ databases">
        <authorList>
            <person name="Wibberg D."/>
        </authorList>
    </citation>
    <scope>NUCLEOTIDE SEQUENCE</scope>
</reference>
<proteinExistence type="inferred from homology"/>
<dbReference type="InterPro" id="IPR029052">
    <property type="entry name" value="Metallo-depent_PP-like"/>
</dbReference>
<keyword evidence="7" id="KW-1185">Reference proteome</keyword>